<reference evidence="3" key="1">
    <citation type="journal article" date="2017" name="Nat. Ecol. Evol.">
        <title>Genome expansion and lineage-specific genetic innovations in the forest pathogenic fungi Armillaria.</title>
        <authorList>
            <person name="Sipos G."/>
            <person name="Prasanna A.N."/>
            <person name="Walter M.C."/>
            <person name="O'Connor E."/>
            <person name="Balint B."/>
            <person name="Krizsan K."/>
            <person name="Kiss B."/>
            <person name="Hess J."/>
            <person name="Varga T."/>
            <person name="Slot J."/>
            <person name="Riley R."/>
            <person name="Boka B."/>
            <person name="Rigling D."/>
            <person name="Barry K."/>
            <person name="Lee J."/>
            <person name="Mihaltcheva S."/>
            <person name="LaButti K."/>
            <person name="Lipzen A."/>
            <person name="Waldron R."/>
            <person name="Moloney N.M."/>
            <person name="Sperisen C."/>
            <person name="Kredics L."/>
            <person name="Vagvoelgyi C."/>
            <person name="Patrignani A."/>
            <person name="Fitzpatrick D."/>
            <person name="Nagy I."/>
            <person name="Doyle S."/>
            <person name="Anderson J.B."/>
            <person name="Grigoriev I.V."/>
            <person name="Gueldener U."/>
            <person name="Muensterkoetter M."/>
            <person name="Nagy L.G."/>
        </authorList>
    </citation>
    <scope>NUCLEOTIDE SEQUENCE [LARGE SCALE GENOMIC DNA]</scope>
    <source>
        <strain evidence="3">C18/9</strain>
    </source>
</reference>
<organism evidence="2 3">
    <name type="scientific">Armillaria ostoyae</name>
    <name type="common">Armillaria root rot fungus</name>
    <dbReference type="NCBI Taxonomy" id="47428"/>
    <lineage>
        <taxon>Eukaryota</taxon>
        <taxon>Fungi</taxon>
        <taxon>Dikarya</taxon>
        <taxon>Basidiomycota</taxon>
        <taxon>Agaricomycotina</taxon>
        <taxon>Agaricomycetes</taxon>
        <taxon>Agaricomycetidae</taxon>
        <taxon>Agaricales</taxon>
        <taxon>Marasmiineae</taxon>
        <taxon>Physalacriaceae</taxon>
        <taxon>Armillaria</taxon>
    </lineage>
</organism>
<dbReference type="PANTHER" id="PTHR42760:SF121">
    <property type="entry name" value="3-OXOACYL-(ACYL-CARRIER-PROTEIN) REDUCTASE"/>
    <property type="match status" value="1"/>
</dbReference>
<name>A0A284SBR7_ARMOS</name>
<dbReference type="PRINTS" id="PR00081">
    <property type="entry name" value="GDHRDH"/>
</dbReference>
<dbReference type="GO" id="GO:0048038">
    <property type="term" value="F:quinone binding"/>
    <property type="evidence" value="ECO:0007669"/>
    <property type="project" value="TreeGrafter"/>
</dbReference>
<evidence type="ECO:0000313" key="2">
    <source>
        <dbReference type="EMBL" id="SJL18426.1"/>
    </source>
</evidence>
<dbReference type="InterPro" id="IPR002347">
    <property type="entry name" value="SDR_fam"/>
</dbReference>
<keyword evidence="3" id="KW-1185">Reference proteome</keyword>
<dbReference type="PANTHER" id="PTHR42760">
    <property type="entry name" value="SHORT-CHAIN DEHYDROGENASES/REDUCTASES FAMILY MEMBER"/>
    <property type="match status" value="1"/>
</dbReference>
<dbReference type="GO" id="GO:0016616">
    <property type="term" value="F:oxidoreductase activity, acting on the CH-OH group of donors, NAD or NADP as acceptor"/>
    <property type="evidence" value="ECO:0007669"/>
    <property type="project" value="TreeGrafter"/>
</dbReference>
<proteinExistence type="inferred from homology"/>
<dbReference type="SUPFAM" id="SSF51735">
    <property type="entry name" value="NAD(P)-binding Rossmann-fold domains"/>
    <property type="match status" value="1"/>
</dbReference>
<dbReference type="Pfam" id="PF13561">
    <property type="entry name" value="adh_short_C2"/>
    <property type="match status" value="1"/>
</dbReference>
<dbReference type="STRING" id="47428.A0A284SBR7"/>
<protein>
    <recommendedName>
        <fullName evidence="4">NAD(P)-binding protein</fullName>
    </recommendedName>
</protein>
<dbReference type="OrthoDB" id="498125at2759"/>
<dbReference type="OMA" id="GVCIMKS"/>
<evidence type="ECO:0000256" key="1">
    <source>
        <dbReference type="ARBA" id="ARBA00006484"/>
    </source>
</evidence>
<comment type="similarity">
    <text evidence="1">Belongs to the short-chain dehydrogenases/reductases (SDR) family.</text>
</comment>
<dbReference type="InterPro" id="IPR036291">
    <property type="entry name" value="NAD(P)-bd_dom_sf"/>
</dbReference>
<gene>
    <name evidence="2" type="ORF">ARMOST_22015</name>
</gene>
<dbReference type="AlphaFoldDB" id="A0A284SBR7"/>
<evidence type="ECO:0008006" key="4">
    <source>
        <dbReference type="Google" id="ProtNLM"/>
    </source>
</evidence>
<dbReference type="Proteomes" id="UP000219338">
    <property type="component" value="Unassembled WGS sequence"/>
</dbReference>
<accession>A0A284SBR7</accession>
<dbReference type="EMBL" id="FUEG01000059">
    <property type="protein sequence ID" value="SJL18426.1"/>
    <property type="molecule type" value="Genomic_DNA"/>
</dbReference>
<evidence type="ECO:0000313" key="3">
    <source>
        <dbReference type="Proteomes" id="UP000219338"/>
    </source>
</evidence>
<dbReference type="Gene3D" id="3.40.50.720">
    <property type="entry name" value="NAD(P)-binding Rossmann-like Domain"/>
    <property type="match status" value="1"/>
</dbReference>
<sequence length="261" mass="27940">MVVALVTSSTQGVGRAIALRLADDGFDVAVNDLPSRASILEVLVCEIALKGRRSCVVLGDASSEADVQEMISSTVEELGSLDVMVANAGVCIMKSILSTSSEEWDRIAAINSHDTSLCHKYAAKQMRDQGREIRIIGASSVAGKRGPPINAACRSSKYSAHGMAAPKFGRYGVTINAYAPAPADTEMLVGIGDTLMGDWKRAHKKKDRSGAPADIASMVSYLASKEAHFAVTGHLNVMYQSYETLIFLSFQMSVNEGSWFK</sequence>
<dbReference type="GO" id="GO:0006633">
    <property type="term" value="P:fatty acid biosynthetic process"/>
    <property type="evidence" value="ECO:0007669"/>
    <property type="project" value="TreeGrafter"/>
</dbReference>